<feature type="region of interest" description="Disordered" evidence="1">
    <location>
        <begin position="478"/>
        <end position="502"/>
    </location>
</feature>
<proteinExistence type="predicted"/>
<dbReference type="EMBL" id="JAGRRH010000024">
    <property type="protein sequence ID" value="KAG7342595.1"/>
    <property type="molecule type" value="Genomic_DNA"/>
</dbReference>
<reference evidence="2" key="1">
    <citation type="journal article" date="2021" name="Sci. Rep.">
        <title>Diploid genomic architecture of Nitzschia inconspicua, an elite biomass production diatom.</title>
        <authorList>
            <person name="Oliver A."/>
            <person name="Podell S."/>
            <person name="Pinowska A."/>
            <person name="Traller J.C."/>
            <person name="Smith S.R."/>
            <person name="McClure R."/>
            <person name="Beliaev A."/>
            <person name="Bohutskyi P."/>
            <person name="Hill E.A."/>
            <person name="Rabines A."/>
            <person name="Zheng H."/>
            <person name="Allen L.Z."/>
            <person name="Kuo A."/>
            <person name="Grigoriev I.V."/>
            <person name="Allen A.E."/>
            <person name="Hazlebeck D."/>
            <person name="Allen E.E."/>
        </authorList>
    </citation>
    <scope>NUCLEOTIDE SEQUENCE</scope>
    <source>
        <strain evidence="2">Hildebrandi</strain>
    </source>
</reference>
<feature type="compositionally biased region" description="Gly residues" evidence="1">
    <location>
        <begin position="1"/>
        <end position="13"/>
    </location>
</feature>
<gene>
    <name evidence="3" type="ORF">IV203_017837</name>
    <name evidence="2" type="ORF">IV203_020538</name>
</gene>
<reference evidence="2" key="2">
    <citation type="submission" date="2021-04" db="EMBL/GenBank/DDBJ databases">
        <authorList>
            <person name="Podell S."/>
        </authorList>
    </citation>
    <scope>NUCLEOTIDE SEQUENCE</scope>
    <source>
        <strain evidence="2">Hildebrandi</strain>
    </source>
</reference>
<evidence type="ECO:0000256" key="1">
    <source>
        <dbReference type="SAM" id="MobiDB-lite"/>
    </source>
</evidence>
<evidence type="ECO:0000313" key="2">
    <source>
        <dbReference type="EMBL" id="KAG7342595.1"/>
    </source>
</evidence>
<feature type="region of interest" description="Disordered" evidence="1">
    <location>
        <begin position="1"/>
        <end position="56"/>
    </location>
</feature>
<organism evidence="2 4">
    <name type="scientific">Nitzschia inconspicua</name>
    <dbReference type="NCBI Taxonomy" id="303405"/>
    <lineage>
        <taxon>Eukaryota</taxon>
        <taxon>Sar</taxon>
        <taxon>Stramenopiles</taxon>
        <taxon>Ochrophyta</taxon>
        <taxon>Bacillariophyta</taxon>
        <taxon>Bacillariophyceae</taxon>
        <taxon>Bacillariophycidae</taxon>
        <taxon>Bacillariales</taxon>
        <taxon>Bacillariaceae</taxon>
        <taxon>Nitzschia</taxon>
    </lineage>
</organism>
<evidence type="ECO:0000313" key="3">
    <source>
        <dbReference type="EMBL" id="KAG7371696.1"/>
    </source>
</evidence>
<dbReference type="EMBL" id="JAGRRH010000003">
    <property type="protein sequence ID" value="KAG7371696.1"/>
    <property type="molecule type" value="Genomic_DNA"/>
</dbReference>
<evidence type="ECO:0000313" key="4">
    <source>
        <dbReference type="Proteomes" id="UP000693970"/>
    </source>
</evidence>
<dbReference type="Proteomes" id="UP000693970">
    <property type="component" value="Unassembled WGS sequence"/>
</dbReference>
<protein>
    <submittedName>
        <fullName evidence="2">Uncharacterized protein</fullName>
    </submittedName>
</protein>
<accession>A0A9K3PD72</accession>
<name>A0A9K3PD72_9STRA</name>
<keyword evidence="4" id="KW-1185">Reference proteome</keyword>
<comment type="caution">
    <text evidence="2">The sequence shown here is derived from an EMBL/GenBank/DDBJ whole genome shotgun (WGS) entry which is preliminary data.</text>
</comment>
<sequence length="533" mass="59428">MGGKNKPKGGTGGNHNSSDGGKVFLLDIRNDSQPQPKYHHHHNNNSNSNNSNNNFDNSFHSKLQILSETAVHRKIIDLFKSRDDFQQVDLNIRTSRSLSSTTRIDLSNALMHMRSKGKHLRRLSADIDYMDPSVHEFVLLNCLWFDEVRITSNPEEQTYLSSGLAMSLRHALTMNVKCTRVLDLTCGLSDEISELLGEAMIGAHQLEVLKVHLLAGNPHIVATMLEGLRGKPKLKELHLTDVTATISESLASLLRDSNCRLQELDLSHSWDAAQPFHTAVLCEALADVQNKSVTKLILDGIDFYHSDSSTTTTTTTKVLPLAFPNMETLSIASSQMPNLDFLELPIHQLPHKLKSCYFPCTNLDLEQGRNLVERLPSVTDIPDFASDVIVQHLLDWRKVLGRQQAPKAAAVWPFILERTNIKLHDHPHRRANMLYTLLQDFYGLRKNGQLIFPGDDKQCNHRDEAAAAAPVVVATKTKRTQISGSSSSSNNSNNNQSNKEKVKVVAEEAVAETADFSMFDTFDSTTTTTSGDY</sequence>
<feature type="compositionally biased region" description="Low complexity" evidence="1">
    <location>
        <begin position="44"/>
        <end position="56"/>
    </location>
</feature>
<dbReference type="AlphaFoldDB" id="A0A9K3PD72"/>
<feature type="compositionally biased region" description="Low complexity" evidence="1">
    <location>
        <begin position="483"/>
        <end position="497"/>
    </location>
</feature>